<dbReference type="Gene3D" id="3.80.10.10">
    <property type="entry name" value="Ribonuclease Inhibitor"/>
    <property type="match status" value="3"/>
</dbReference>
<dbReference type="AlphaFoldDB" id="A0A8S3YRL3"/>
<keyword evidence="1" id="KW-0433">Leucine-rich repeat</keyword>
<dbReference type="GO" id="GO:0005615">
    <property type="term" value="C:extracellular space"/>
    <property type="evidence" value="ECO:0007669"/>
    <property type="project" value="TreeGrafter"/>
</dbReference>
<organism evidence="3 4">
    <name type="scientific">Candidula unifasciata</name>
    <dbReference type="NCBI Taxonomy" id="100452"/>
    <lineage>
        <taxon>Eukaryota</taxon>
        <taxon>Metazoa</taxon>
        <taxon>Spiralia</taxon>
        <taxon>Lophotrochozoa</taxon>
        <taxon>Mollusca</taxon>
        <taxon>Gastropoda</taxon>
        <taxon>Heterobranchia</taxon>
        <taxon>Euthyneura</taxon>
        <taxon>Panpulmonata</taxon>
        <taxon>Eupulmonata</taxon>
        <taxon>Stylommatophora</taxon>
        <taxon>Helicina</taxon>
        <taxon>Helicoidea</taxon>
        <taxon>Geomitridae</taxon>
        <taxon>Candidula</taxon>
    </lineage>
</organism>
<dbReference type="InterPro" id="IPR050333">
    <property type="entry name" value="SLRP"/>
</dbReference>
<evidence type="ECO:0000313" key="3">
    <source>
        <dbReference type="EMBL" id="CAG5119734.1"/>
    </source>
</evidence>
<dbReference type="SUPFAM" id="SSF52058">
    <property type="entry name" value="L domain-like"/>
    <property type="match status" value="2"/>
</dbReference>
<comment type="caution">
    <text evidence="3">The sequence shown here is derived from an EMBL/GenBank/DDBJ whole genome shotgun (WGS) entry which is preliminary data.</text>
</comment>
<reference evidence="3" key="1">
    <citation type="submission" date="2021-04" db="EMBL/GenBank/DDBJ databases">
        <authorList>
            <consortium name="Molecular Ecology Group"/>
        </authorList>
    </citation>
    <scope>NUCLEOTIDE SEQUENCE</scope>
</reference>
<keyword evidence="4" id="KW-1185">Reference proteome</keyword>
<dbReference type="PANTHER" id="PTHR45712">
    <property type="entry name" value="AGAP008170-PA"/>
    <property type="match status" value="1"/>
</dbReference>
<dbReference type="EMBL" id="CAJHNH020000768">
    <property type="protein sequence ID" value="CAG5119734.1"/>
    <property type="molecule type" value="Genomic_DNA"/>
</dbReference>
<dbReference type="InterPro" id="IPR003591">
    <property type="entry name" value="Leu-rich_rpt_typical-subtyp"/>
</dbReference>
<protein>
    <recommendedName>
        <fullName evidence="5">L domain-like protein</fullName>
    </recommendedName>
</protein>
<dbReference type="PANTHER" id="PTHR45712:SF22">
    <property type="entry name" value="INSULIN-LIKE GROWTH FACTOR-BINDING PROTEIN COMPLEX ACID LABILE SUBUNIT"/>
    <property type="match status" value="1"/>
</dbReference>
<evidence type="ECO:0000313" key="4">
    <source>
        <dbReference type="Proteomes" id="UP000678393"/>
    </source>
</evidence>
<dbReference type="InterPro" id="IPR001611">
    <property type="entry name" value="Leu-rich_rpt"/>
</dbReference>
<dbReference type="InterPro" id="IPR032675">
    <property type="entry name" value="LRR_dom_sf"/>
</dbReference>
<accession>A0A8S3YRL3</accession>
<evidence type="ECO:0000256" key="1">
    <source>
        <dbReference type="ARBA" id="ARBA00022614"/>
    </source>
</evidence>
<dbReference type="SMART" id="SM00365">
    <property type="entry name" value="LRR_SD22"/>
    <property type="match status" value="4"/>
</dbReference>
<evidence type="ECO:0000256" key="2">
    <source>
        <dbReference type="ARBA" id="ARBA00022737"/>
    </source>
</evidence>
<evidence type="ECO:0008006" key="5">
    <source>
        <dbReference type="Google" id="ProtNLM"/>
    </source>
</evidence>
<keyword evidence="2" id="KW-0677">Repeat</keyword>
<name>A0A8S3YRL3_9EUPU</name>
<dbReference type="Pfam" id="PF13855">
    <property type="entry name" value="LRR_8"/>
    <property type="match status" value="3"/>
</dbReference>
<dbReference type="PRINTS" id="PR00019">
    <property type="entry name" value="LEURICHRPT"/>
</dbReference>
<dbReference type="OrthoDB" id="6137799at2759"/>
<dbReference type="Proteomes" id="UP000678393">
    <property type="component" value="Unassembled WGS sequence"/>
</dbReference>
<gene>
    <name evidence="3" type="ORF">CUNI_LOCUS5292</name>
</gene>
<dbReference type="PROSITE" id="PS51450">
    <property type="entry name" value="LRR"/>
    <property type="match status" value="4"/>
</dbReference>
<sequence length="434" mass="47746">MTCFYLLEFPRLTTGANVSQVTELTLEGGNIISISNNSLPPGLISLDLFRHPFTNISDDAFDSSLATLRSLSIVGAKFTSLPAALKKLTSLTRLVIDDTRIQFWDTVLLNHLADTVEHLQLSNMGLSKWPSWISDFRLLHTLDLSSNPLKSIPKDALNFIKDLLTFLSLKGTGLTYIPQALMVLSNLTTLDLSSNNITDVSEVENLVKSAFSQTLSVLHLDSTGLTRMPNLSNLTRLHSLTFTHNKISDVPAGSLPLSLTSLYLSFNGIKSVPKDISSMTGLSYLDLSGNLLTYIEPNSFPSSLTDLHLSFTNLTTITNTTFSNLNLLRILDLSYNYFSTFPHAAFTDLVSLIYLYLSDCNLTEFPLAFTALNPQTDIFWTMVHDPACPCPAAQELIQWSASLKHPSYMEGRCSNGQSIASYLSGQCGQQPVAP</sequence>
<proteinExistence type="predicted"/>
<dbReference type="SMART" id="SM00369">
    <property type="entry name" value="LRR_TYP"/>
    <property type="match status" value="9"/>
</dbReference>